<comment type="caution">
    <text evidence="1">The sequence shown here is derived from an EMBL/GenBank/DDBJ whole genome shotgun (WGS) entry which is preliminary data.</text>
</comment>
<feature type="non-terminal residue" evidence="1">
    <location>
        <position position="59"/>
    </location>
</feature>
<gene>
    <name evidence="1" type="ORF">QYM36_001466</name>
</gene>
<protein>
    <submittedName>
        <fullName evidence="1">Uncharacterized protein</fullName>
    </submittedName>
</protein>
<evidence type="ECO:0000313" key="1">
    <source>
        <dbReference type="EMBL" id="KAK2725021.1"/>
    </source>
</evidence>
<evidence type="ECO:0000313" key="2">
    <source>
        <dbReference type="Proteomes" id="UP001187531"/>
    </source>
</evidence>
<proteinExistence type="predicted"/>
<dbReference type="EMBL" id="JAVRJZ010000003">
    <property type="protein sequence ID" value="KAK2725021.1"/>
    <property type="molecule type" value="Genomic_DNA"/>
</dbReference>
<keyword evidence="2" id="KW-1185">Reference proteome</keyword>
<accession>A0AA88LII3</accession>
<sequence>MPARLSWIDLKGTQDRRLAQTSQTLSMSKPLATLPNEAKTASRLYPDHTYRSAYAGEAF</sequence>
<organism evidence="1 2">
    <name type="scientific">Artemia franciscana</name>
    <name type="common">Brine shrimp</name>
    <name type="synonym">Artemia sanfranciscana</name>
    <dbReference type="NCBI Taxonomy" id="6661"/>
    <lineage>
        <taxon>Eukaryota</taxon>
        <taxon>Metazoa</taxon>
        <taxon>Ecdysozoa</taxon>
        <taxon>Arthropoda</taxon>
        <taxon>Crustacea</taxon>
        <taxon>Branchiopoda</taxon>
        <taxon>Anostraca</taxon>
        <taxon>Artemiidae</taxon>
        <taxon>Artemia</taxon>
    </lineage>
</organism>
<dbReference type="Proteomes" id="UP001187531">
    <property type="component" value="Unassembled WGS sequence"/>
</dbReference>
<name>A0AA88LII3_ARTSF</name>
<dbReference type="AlphaFoldDB" id="A0AA88LII3"/>
<reference evidence="1" key="1">
    <citation type="submission" date="2023-07" db="EMBL/GenBank/DDBJ databases">
        <title>Chromosome-level genome assembly of Artemia franciscana.</title>
        <authorList>
            <person name="Jo E."/>
        </authorList>
    </citation>
    <scope>NUCLEOTIDE SEQUENCE</scope>
    <source>
        <tissue evidence="1">Whole body</tissue>
    </source>
</reference>